<proteinExistence type="inferred from homology"/>
<evidence type="ECO:0000256" key="8">
    <source>
        <dbReference type="ARBA" id="ARBA00023098"/>
    </source>
</evidence>
<feature type="transmembrane region" description="Helical" evidence="10">
    <location>
        <begin position="92"/>
        <end position="112"/>
    </location>
</feature>
<keyword evidence="6" id="KW-0560">Oxidoreductase</keyword>
<keyword evidence="7" id="KW-0408">Iron</keyword>
<dbReference type="CDD" id="cd03505">
    <property type="entry name" value="Delta9-FADS-like"/>
    <property type="match status" value="1"/>
</dbReference>
<feature type="transmembrane region" description="Helical" evidence="10">
    <location>
        <begin position="29"/>
        <end position="52"/>
    </location>
</feature>
<keyword evidence="4" id="KW-0276">Fatty acid metabolism</keyword>
<dbReference type="PANTHER" id="PTHR11351">
    <property type="entry name" value="ACYL-COA DESATURASE"/>
    <property type="match status" value="1"/>
</dbReference>
<evidence type="ECO:0000313" key="14">
    <source>
        <dbReference type="Proteomes" id="UP000068603"/>
    </source>
</evidence>
<keyword evidence="5 10" id="KW-1133">Transmembrane helix</keyword>
<evidence type="ECO:0000256" key="10">
    <source>
        <dbReference type="SAM" id="Phobius"/>
    </source>
</evidence>
<protein>
    <submittedName>
        <fullName evidence="13">Acyl-CoA desaturase</fullName>
    </submittedName>
    <submittedName>
        <fullName evidence="12">Fatty acid desaturase</fullName>
    </submittedName>
</protein>
<gene>
    <name evidence="13" type="ORF">DF017_03390</name>
    <name evidence="12" type="ORF">WT44_16665</name>
</gene>
<dbReference type="PRINTS" id="PR00075">
    <property type="entry name" value="FACDDSATRASE"/>
</dbReference>
<evidence type="ECO:0000259" key="11">
    <source>
        <dbReference type="Pfam" id="PF00487"/>
    </source>
</evidence>
<reference evidence="13 15" key="2">
    <citation type="submission" date="2018-08" db="EMBL/GenBank/DDBJ databases">
        <title>Comparative analysis of Burkholderia isolates from Puerto Rico.</title>
        <authorList>
            <person name="Hall C."/>
            <person name="Sahl J."/>
            <person name="Wagner D."/>
        </authorList>
    </citation>
    <scope>NUCLEOTIDE SEQUENCE [LARGE SCALE GENOMIC DNA]</scope>
    <source>
        <strain evidence="13 15">Bp8966</strain>
    </source>
</reference>
<evidence type="ECO:0000256" key="1">
    <source>
        <dbReference type="ARBA" id="ARBA00004141"/>
    </source>
</evidence>
<evidence type="ECO:0000256" key="2">
    <source>
        <dbReference type="ARBA" id="ARBA00008749"/>
    </source>
</evidence>
<keyword evidence="8" id="KW-0443">Lipid metabolism</keyword>
<keyword evidence="3 10" id="KW-0812">Transmembrane</keyword>
<evidence type="ECO:0000313" key="13">
    <source>
        <dbReference type="EMBL" id="RQY98375.1"/>
    </source>
</evidence>
<dbReference type="GO" id="GO:0006631">
    <property type="term" value="P:fatty acid metabolic process"/>
    <property type="evidence" value="ECO:0007669"/>
    <property type="project" value="UniProtKB-KW"/>
</dbReference>
<evidence type="ECO:0000256" key="6">
    <source>
        <dbReference type="ARBA" id="ARBA00023002"/>
    </source>
</evidence>
<feature type="transmembrane region" description="Helical" evidence="10">
    <location>
        <begin position="182"/>
        <end position="201"/>
    </location>
</feature>
<dbReference type="AlphaFoldDB" id="A0A102WLE6"/>
<dbReference type="PANTHER" id="PTHR11351:SF3">
    <property type="entry name" value="BLL4393 PROTEIN"/>
    <property type="match status" value="1"/>
</dbReference>
<evidence type="ECO:0000256" key="7">
    <source>
        <dbReference type="ARBA" id="ARBA00023004"/>
    </source>
</evidence>
<evidence type="ECO:0000313" key="15">
    <source>
        <dbReference type="Proteomes" id="UP000281098"/>
    </source>
</evidence>
<comment type="subcellular location">
    <subcellularLocation>
        <location evidence="1">Membrane</location>
        <topology evidence="1">Multi-pass membrane protein</topology>
    </subcellularLocation>
</comment>
<comment type="caution">
    <text evidence="12">The sequence shown here is derived from an EMBL/GenBank/DDBJ whole genome shotgun (WGS) entry which is preliminary data.</text>
</comment>
<evidence type="ECO:0000256" key="3">
    <source>
        <dbReference type="ARBA" id="ARBA00022692"/>
    </source>
</evidence>
<evidence type="ECO:0000256" key="4">
    <source>
        <dbReference type="ARBA" id="ARBA00022832"/>
    </source>
</evidence>
<keyword evidence="15" id="KW-1185">Reference proteome</keyword>
<dbReference type="GO" id="GO:0016020">
    <property type="term" value="C:membrane"/>
    <property type="evidence" value="ECO:0007669"/>
    <property type="project" value="UniProtKB-SubCell"/>
</dbReference>
<accession>A0A102WLE6</accession>
<name>A0A102WLE6_9BURK</name>
<feature type="domain" description="Fatty acid desaturase" evidence="11">
    <location>
        <begin position="61"/>
        <end position="276"/>
    </location>
</feature>
<keyword evidence="9 10" id="KW-0472">Membrane</keyword>
<dbReference type="EMBL" id="LPHB01000048">
    <property type="protein sequence ID" value="KWA61455.1"/>
    <property type="molecule type" value="Genomic_DNA"/>
</dbReference>
<dbReference type="Pfam" id="PF00487">
    <property type="entry name" value="FA_desaturase"/>
    <property type="match status" value="1"/>
</dbReference>
<dbReference type="InterPro" id="IPR005804">
    <property type="entry name" value="FA_desaturase_dom"/>
</dbReference>
<dbReference type="EMBL" id="QTPM01000003">
    <property type="protein sequence ID" value="RQY98375.1"/>
    <property type="molecule type" value="Genomic_DNA"/>
</dbReference>
<dbReference type="RefSeq" id="WP_059564484.1">
    <property type="nucleotide sequence ID" value="NZ_JAXKSJ010000026.1"/>
</dbReference>
<dbReference type="STRING" id="1503054.WT74_12830"/>
<evidence type="ECO:0000256" key="5">
    <source>
        <dbReference type="ARBA" id="ARBA00022989"/>
    </source>
</evidence>
<evidence type="ECO:0000256" key="9">
    <source>
        <dbReference type="ARBA" id="ARBA00023136"/>
    </source>
</evidence>
<dbReference type="GO" id="GO:0016717">
    <property type="term" value="F:oxidoreductase activity, acting on paired donors, with oxidation of a pair of donors resulting in the reduction of molecular oxygen to two molecules of water"/>
    <property type="evidence" value="ECO:0007669"/>
    <property type="project" value="InterPro"/>
</dbReference>
<dbReference type="InterPro" id="IPR015876">
    <property type="entry name" value="Acyl-CoA_DS"/>
</dbReference>
<organism evidence="12">
    <name type="scientific">Burkholderia stagnalis</name>
    <dbReference type="NCBI Taxonomy" id="1503054"/>
    <lineage>
        <taxon>Bacteria</taxon>
        <taxon>Pseudomonadati</taxon>
        <taxon>Pseudomonadota</taxon>
        <taxon>Betaproteobacteria</taxon>
        <taxon>Burkholderiales</taxon>
        <taxon>Burkholderiaceae</taxon>
        <taxon>Burkholderia</taxon>
        <taxon>Burkholderia cepacia complex</taxon>
    </lineage>
</organism>
<evidence type="ECO:0000313" key="12">
    <source>
        <dbReference type="EMBL" id="KWA61455.1"/>
    </source>
</evidence>
<comment type="similarity">
    <text evidence="2">Belongs to the fatty acid desaturase type 2 family.</text>
</comment>
<dbReference type="Proteomes" id="UP000068603">
    <property type="component" value="Unassembled WGS sequence"/>
</dbReference>
<dbReference type="Proteomes" id="UP000281098">
    <property type="component" value="Unassembled WGS sequence"/>
</dbReference>
<sequence>MAKADSLSSYTPEASPAAKADTDVRARRLAYLTVGLPALGFALAIAYTWMYGVRATDFVLLVVMYFSTAIGVETGMHRYFSHRAFKGRPVVTVLLGVLGSMAAQGPILFWAATHRMHHAFTDQDGDPHSPRPRANRHGKLSRFAGFWHGHVGWLFTVRRENWSAYVADLLRDRLIVNLNLRYGWWVMLGLAIPALAGALLAPAGQALVGATGGFLWGGLARIFLLDQSTWAVNSLCHTIGTRPHVTRDHSRNFGLLAIVSVGGAWHNNHHAQPAFANNDHAFWQLDPSAWFIRLLDALGLVTEVRYAPKRRAHDPSTSS</sequence>
<reference evidence="12 14" key="1">
    <citation type="submission" date="2015-11" db="EMBL/GenBank/DDBJ databases">
        <title>Expanding the genomic diversity of Burkholderia species for the development of highly accurate diagnostics.</title>
        <authorList>
            <person name="Sahl J."/>
            <person name="Keim P."/>
            <person name="Wagner D."/>
        </authorList>
    </citation>
    <scope>NUCLEOTIDE SEQUENCE [LARGE SCALE GENOMIC DNA]</scope>
    <source>
        <strain evidence="12 14">MSMB1960WGS</strain>
    </source>
</reference>
<feature type="transmembrane region" description="Helical" evidence="10">
    <location>
        <begin position="58"/>
        <end position="80"/>
    </location>
</feature>